<proteinExistence type="predicted"/>
<dbReference type="EMBL" id="MT142711">
    <property type="protein sequence ID" value="QJA87509.1"/>
    <property type="molecule type" value="Genomic_DNA"/>
</dbReference>
<accession>A0A6M3KZI4</accession>
<gene>
    <name evidence="1" type="ORF">MM415B02980_0010</name>
</gene>
<organism evidence="1">
    <name type="scientific">viral metagenome</name>
    <dbReference type="NCBI Taxonomy" id="1070528"/>
    <lineage>
        <taxon>unclassified sequences</taxon>
        <taxon>metagenomes</taxon>
        <taxon>organismal metagenomes</taxon>
    </lineage>
</organism>
<evidence type="ECO:0000313" key="1">
    <source>
        <dbReference type="EMBL" id="QJA87509.1"/>
    </source>
</evidence>
<sequence length="165" mass="18520">MQHLNNKDKEVIECLSPWHKGIARRVAEGKRGKEICREMQVSASRLSVLKGTPIMKRAVRYYEGIVEKGFQKARQQFDKAADDIAKIVVTAITDDKSTLTTKEKVAAGLGVLDRIGIKAIERKQTVGEGQMLFEQTLRVIKNDSLHESSEPNEFDQVVDSLIEVP</sequence>
<reference evidence="1" key="1">
    <citation type="submission" date="2020-03" db="EMBL/GenBank/DDBJ databases">
        <title>The deep terrestrial virosphere.</title>
        <authorList>
            <person name="Holmfeldt K."/>
            <person name="Nilsson E."/>
            <person name="Simone D."/>
            <person name="Lopez-Fernandez M."/>
            <person name="Wu X."/>
            <person name="de Brujin I."/>
            <person name="Lundin D."/>
            <person name="Andersson A."/>
            <person name="Bertilsson S."/>
            <person name="Dopson M."/>
        </authorList>
    </citation>
    <scope>NUCLEOTIDE SEQUENCE</scope>
    <source>
        <strain evidence="1">MM415B02980</strain>
    </source>
</reference>
<protein>
    <submittedName>
        <fullName evidence="1">Uncharacterized protein</fullName>
    </submittedName>
</protein>
<name>A0A6M3KZI4_9ZZZZ</name>
<dbReference type="AlphaFoldDB" id="A0A6M3KZI4"/>